<dbReference type="PANTHER" id="PTHR33446:SF2">
    <property type="entry name" value="PROTEIN TONB"/>
    <property type="match status" value="1"/>
</dbReference>
<sequence length="335" mass="37453">MRNFVVLSFVLHLSLLALSGFADVEPDRVSTPIKITLLDPESVMNEDLPVGRIMETAKPEKEQVPKGEPKILSYYDTQAKSPEKGNEYKATQTAYPKKRIDLPHPSEKPADENVTAKKPEKQKTTIASLVKPKVTQKERSTAKEINVFSEDLIELADETKETELFEKSDKEEKQKREKMSALMTDSPDPESKSMFQETGTPDVESSEISPFVMSDTGDVVDMGDEAIVSLNTKAFKYMDYFVSIRKAVESVWSYPEDAVIHGLAGRAVIKFTITNDGELESVRVLKSSGYMTLDDEAQLAVKAAAPYDAFPQSLGKKKLHIVATFMYKPTFHSVR</sequence>
<dbReference type="Gene3D" id="3.30.1150.10">
    <property type="match status" value="1"/>
</dbReference>
<feature type="compositionally biased region" description="Basic and acidic residues" evidence="10">
    <location>
        <begin position="98"/>
        <end position="123"/>
    </location>
</feature>
<dbReference type="GO" id="GO:0015031">
    <property type="term" value="P:protein transport"/>
    <property type="evidence" value="ECO:0007669"/>
    <property type="project" value="UniProtKB-KW"/>
</dbReference>
<dbReference type="EMBL" id="UOGC01000137">
    <property type="protein sequence ID" value="VAX22428.1"/>
    <property type="molecule type" value="Genomic_DNA"/>
</dbReference>
<feature type="region of interest" description="Disordered" evidence="10">
    <location>
        <begin position="165"/>
        <end position="208"/>
    </location>
</feature>
<evidence type="ECO:0000256" key="10">
    <source>
        <dbReference type="SAM" id="MobiDB-lite"/>
    </source>
</evidence>
<evidence type="ECO:0000256" key="4">
    <source>
        <dbReference type="ARBA" id="ARBA00022475"/>
    </source>
</evidence>
<reference evidence="12" key="1">
    <citation type="submission" date="2018-06" db="EMBL/GenBank/DDBJ databases">
        <authorList>
            <person name="Zhirakovskaya E."/>
        </authorList>
    </citation>
    <scope>NUCLEOTIDE SEQUENCE</scope>
</reference>
<keyword evidence="9" id="KW-0472">Membrane</keyword>
<dbReference type="GO" id="GO:0098797">
    <property type="term" value="C:plasma membrane protein complex"/>
    <property type="evidence" value="ECO:0007669"/>
    <property type="project" value="TreeGrafter"/>
</dbReference>
<accession>A0A3B1CER3</accession>
<dbReference type="PROSITE" id="PS52015">
    <property type="entry name" value="TONB_CTD"/>
    <property type="match status" value="1"/>
</dbReference>
<organism evidence="12">
    <name type="scientific">hydrothermal vent metagenome</name>
    <dbReference type="NCBI Taxonomy" id="652676"/>
    <lineage>
        <taxon>unclassified sequences</taxon>
        <taxon>metagenomes</taxon>
        <taxon>ecological metagenomes</taxon>
    </lineage>
</organism>
<dbReference type="PANTHER" id="PTHR33446">
    <property type="entry name" value="PROTEIN TONB-RELATED"/>
    <property type="match status" value="1"/>
</dbReference>
<proteinExistence type="inferred from homology"/>
<name>A0A3B1CER3_9ZZZZ</name>
<evidence type="ECO:0000256" key="8">
    <source>
        <dbReference type="ARBA" id="ARBA00022989"/>
    </source>
</evidence>
<evidence type="ECO:0000256" key="9">
    <source>
        <dbReference type="ARBA" id="ARBA00023136"/>
    </source>
</evidence>
<dbReference type="SUPFAM" id="SSF74653">
    <property type="entry name" value="TolA/TonB C-terminal domain"/>
    <property type="match status" value="1"/>
</dbReference>
<dbReference type="AlphaFoldDB" id="A0A3B1CER3"/>
<evidence type="ECO:0000256" key="1">
    <source>
        <dbReference type="ARBA" id="ARBA00004383"/>
    </source>
</evidence>
<keyword evidence="3" id="KW-0813">Transport</keyword>
<feature type="region of interest" description="Disordered" evidence="10">
    <location>
        <begin position="98"/>
        <end position="126"/>
    </location>
</feature>
<comment type="subcellular location">
    <subcellularLocation>
        <location evidence="1">Cell inner membrane</location>
        <topology evidence="1">Single-pass membrane protein</topology>
        <orientation evidence="1">Periplasmic side</orientation>
    </subcellularLocation>
</comment>
<evidence type="ECO:0000256" key="7">
    <source>
        <dbReference type="ARBA" id="ARBA00022927"/>
    </source>
</evidence>
<feature type="domain" description="TonB C-terminal" evidence="11">
    <location>
        <begin position="239"/>
        <end position="335"/>
    </location>
</feature>
<evidence type="ECO:0000256" key="6">
    <source>
        <dbReference type="ARBA" id="ARBA00022692"/>
    </source>
</evidence>
<dbReference type="InterPro" id="IPR006260">
    <property type="entry name" value="TonB/TolA_C"/>
</dbReference>
<dbReference type="GO" id="GO:0031992">
    <property type="term" value="F:energy transducer activity"/>
    <property type="evidence" value="ECO:0007669"/>
    <property type="project" value="TreeGrafter"/>
</dbReference>
<keyword evidence="5" id="KW-0997">Cell inner membrane</keyword>
<evidence type="ECO:0000313" key="12">
    <source>
        <dbReference type="EMBL" id="VAX22428.1"/>
    </source>
</evidence>
<dbReference type="InterPro" id="IPR051045">
    <property type="entry name" value="TonB-dependent_transducer"/>
</dbReference>
<evidence type="ECO:0000256" key="3">
    <source>
        <dbReference type="ARBA" id="ARBA00022448"/>
    </source>
</evidence>
<feature type="compositionally biased region" description="Basic and acidic residues" evidence="10">
    <location>
        <begin position="165"/>
        <end position="179"/>
    </location>
</feature>
<keyword evidence="8" id="KW-1133">Transmembrane helix</keyword>
<gene>
    <name evidence="12" type="ORF">MNBD_NITROSPINAE01-941</name>
</gene>
<keyword evidence="4" id="KW-1003">Cell membrane</keyword>
<evidence type="ECO:0000256" key="5">
    <source>
        <dbReference type="ARBA" id="ARBA00022519"/>
    </source>
</evidence>
<dbReference type="NCBIfam" id="TIGR01352">
    <property type="entry name" value="tonB_Cterm"/>
    <property type="match status" value="1"/>
</dbReference>
<evidence type="ECO:0000256" key="2">
    <source>
        <dbReference type="ARBA" id="ARBA00006555"/>
    </source>
</evidence>
<keyword evidence="7" id="KW-0653">Protein transport</keyword>
<protein>
    <recommendedName>
        <fullName evidence="11">TonB C-terminal domain-containing protein</fullName>
    </recommendedName>
</protein>
<dbReference type="InterPro" id="IPR037682">
    <property type="entry name" value="TonB_C"/>
</dbReference>
<evidence type="ECO:0000259" key="11">
    <source>
        <dbReference type="PROSITE" id="PS52015"/>
    </source>
</evidence>
<keyword evidence="6" id="KW-0812">Transmembrane</keyword>
<dbReference type="GO" id="GO:0055085">
    <property type="term" value="P:transmembrane transport"/>
    <property type="evidence" value="ECO:0007669"/>
    <property type="project" value="InterPro"/>
</dbReference>
<comment type="similarity">
    <text evidence="2">Belongs to the TonB family.</text>
</comment>
<dbReference type="Pfam" id="PF03544">
    <property type="entry name" value="TonB_C"/>
    <property type="match status" value="1"/>
</dbReference>